<dbReference type="RefSeq" id="WP_345738037.1">
    <property type="nucleotide sequence ID" value="NZ_BAABIA010000008.1"/>
</dbReference>
<evidence type="ECO:0000256" key="1">
    <source>
        <dbReference type="SAM" id="MobiDB-lite"/>
    </source>
</evidence>
<dbReference type="Proteomes" id="UP001499852">
    <property type="component" value="Unassembled WGS sequence"/>
</dbReference>
<proteinExistence type="predicted"/>
<sequence>MKPPRFLSLFTLLSLLGSVSARADKLDEWYKLLPKNTVGVIAIKNTPELLADWDKSSFAKLMQDEEFKKWTAPMIKDGETPWDKALKEETGEGLYDSLKRYPGASMAIFVGDSPEDFSGDSPPVCALSDATGQEKALEEMKAKEAELSIKKDETLKQRTQDVAGVTVHILSDSEDADEGWEDGHAFVDSTLVEATSLKDMQYLITALKSGAGEGSDVVGGHLTRLSKLTDGNTDVLIYLNGETLVQWGLDAALASAGEGAAQMPVSPETIIEALGPKELQSIALTLDLSDAESRIEMAILHPEKPTGFVNLLRSSQGEITLPSFVPADVLSSTVTRYSLLGLWDNLLAMVNKLGPMAAMATMQLGGVEAQAGVKIREDIFASLDDEYIEITDGTLEDQSQVLAIKVKDRERFGGAVDGVKRFAGSGFAAFEETEYLGYQINVIKAAQPSGTELAFCLTDGYFLFSTGPQALLKKVLARMKEPTGPSIWDDARVQDLIARLPKGYGGVGVADGGKMMKVVVDAMSMVQGKVGQGSKKKGKGKKGKGKKAVDPDDTDAALEAIAGGQDSWFDPAAAPSDAMWKRYFGTSISGYYSPADAIHYRAISTPVEAQ</sequence>
<feature type="region of interest" description="Disordered" evidence="1">
    <location>
        <begin position="530"/>
        <end position="553"/>
    </location>
</feature>
<keyword evidence="4" id="KW-1185">Reference proteome</keyword>
<evidence type="ECO:0000313" key="4">
    <source>
        <dbReference type="Proteomes" id="UP001499852"/>
    </source>
</evidence>
<reference evidence="4" key="1">
    <citation type="journal article" date="2019" name="Int. J. Syst. Evol. Microbiol.">
        <title>The Global Catalogue of Microorganisms (GCM) 10K type strain sequencing project: providing services to taxonomists for standard genome sequencing and annotation.</title>
        <authorList>
            <consortium name="The Broad Institute Genomics Platform"/>
            <consortium name="The Broad Institute Genome Sequencing Center for Infectious Disease"/>
            <person name="Wu L."/>
            <person name="Ma J."/>
        </authorList>
    </citation>
    <scope>NUCLEOTIDE SEQUENCE [LARGE SCALE GENOMIC DNA]</scope>
    <source>
        <strain evidence="4">JCM 18053</strain>
    </source>
</reference>
<dbReference type="EMBL" id="BAABIA010000008">
    <property type="protein sequence ID" value="GAA5146063.1"/>
    <property type="molecule type" value="Genomic_DNA"/>
</dbReference>
<name>A0ABP9PL05_9BACT</name>
<accession>A0ABP9PL05</accession>
<keyword evidence="2" id="KW-0732">Signal</keyword>
<feature type="chain" id="PRO_5045157315" evidence="2">
    <location>
        <begin position="24"/>
        <end position="610"/>
    </location>
</feature>
<evidence type="ECO:0000313" key="3">
    <source>
        <dbReference type="EMBL" id="GAA5146063.1"/>
    </source>
</evidence>
<organism evidence="3 4">
    <name type="scientific">Prosthecobacter algae</name>
    <dbReference type="NCBI Taxonomy" id="1144682"/>
    <lineage>
        <taxon>Bacteria</taxon>
        <taxon>Pseudomonadati</taxon>
        <taxon>Verrucomicrobiota</taxon>
        <taxon>Verrucomicrobiia</taxon>
        <taxon>Verrucomicrobiales</taxon>
        <taxon>Verrucomicrobiaceae</taxon>
        <taxon>Prosthecobacter</taxon>
    </lineage>
</organism>
<gene>
    <name evidence="3" type="ORF">GCM10023213_38570</name>
</gene>
<feature type="compositionally biased region" description="Basic residues" evidence="1">
    <location>
        <begin position="534"/>
        <end position="546"/>
    </location>
</feature>
<comment type="caution">
    <text evidence="3">The sequence shown here is derived from an EMBL/GenBank/DDBJ whole genome shotgun (WGS) entry which is preliminary data.</text>
</comment>
<feature type="signal peptide" evidence="2">
    <location>
        <begin position="1"/>
        <end position="23"/>
    </location>
</feature>
<evidence type="ECO:0000256" key="2">
    <source>
        <dbReference type="SAM" id="SignalP"/>
    </source>
</evidence>
<protein>
    <submittedName>
        <fullName evidence="3">Uncharacterized protein</fullName>
    </submittedName>
</protein>